<evidence type="ECO:0008006" key="3">
    <source>
        <dbReference type="Google" id="ProtNLM"/>
    </source>
</evidence>
<protein>
    <recommendedName>
        <fullName evidence="3">Peptidase M1 membrane alanine aminopeptidase domain-containing protein</fullName>
    </recommendedName>
</protein>
<name>A0A9D1XC92_9FIRM</name>
<dbReference type="EMBL" id="DXEK01000044">
    <property type="protein sequence ID" value="HIX76491.1"/>
    <property type="molecule type" value="Genomic_DNA"/>
</dbReference>
<organism evidence="1 2">
    <name type="scientific">Candidatus Fusicatenibacter merdavium</name>
    <dbReference type="NCBI Taxonomy" id="2838600"/>
    <lineage>
        <taxon>Bacteria</taxon>
        <taxon>Bacillati</taxon>
        <taxon>Bacillota</taxon>
        <taxon>Clostridia</taxon>
        <taxon>Lachnospirales</taxon>
        <taxon>Lachnospiraceae</taxon>
        <taxon>Fusicatenibacter</taxon>
    </lineage>
</organism>
<accession>A0A9D1XC92</accession>
<dbReference type="AlphaFoldDB" id="A0A9D1XC92"/>
<comment type="caution">
    <text evidence="1">The sequence shown here is derived from an EMBL/GenBank/DDBJ whole genome shotgun (WGS) entry which is preliminary data.</text>
</comment>
<evidence type="ECO:0000313" key="2">
    <source>
        <dbReference type="Proteomes" id="UP000886890"/>
    </source>
</evidence>
<dbReference type="InterPro" id="IPR027268">
    <property type="entry name" value="Peptidase_M4/M1_CTD_sf"/>
</dbReference>
<dbReference type="Gene3D" id="1.10.390.10">
    <property type="entry name" value="Neutral Protease Domain 2"/>
    <property type="match status" value="1"/>
</dbReference>
<evidence type="ECO:0000313" key="1">
    <source>
        <dbReference type="EMBL" id="HIX76491.1"/>
    </source>
</evidence>
<reference evidence="1" key="1">
    <citation type="journal article" date="2021" name="PeerJ">
        <title>Extensive microbial diversity within the chicken gut microbiome revealed by metagenomics and culture.</title>
        <authorList>
            <person name="Gilroy R."/>
            <person name="Ravi A."/>
            <person name="Getino M."/>
            <person name="Pursley I."/>
            <person name="Horton D.L."/>
            <person name="Alikhan N.F."/>
            <person name="Baker D."/>
            <person name="Gharbi K."/>
            <person name="Hall N."/>
            <person name="Watson M."/>
            <person name="Adriaenssens E.M."/>
            <person name="Foster-Nyarko E."/>
            <person name="Jarju S."/>
            <person name="Secka A."/>
            <person name="Antonio M."/>
            <person name="Oren A."/>
            <person name="Chaudhuri R.R."/>
            <person name="La Ragione R."/>
            <person name="Hildebrand F."/>
            <person name="Pallen M.J."/>
        </authorList>
    </citation>
    <scope>NUCLEOTIDE SEQUENCE</scope>
    <source>
        <strain evidence="1">CHK183-1962</strain>
    </source>
</reference>
<sequence length="377" mass="43776">MKLDLRIDGEKISVLCEIPVQKDSYSFALAHTLDLQDAFNNSEKITPDSAELYEMEFRPPMKKYTFSGLQNGILQFSYSGTLEGFFLFMEEELYHYSLYNGWYPVGFDAEEDCDIVVHQDDSYELINGVYRPDSRDWYYSTKGQSLKDCNILLINKAKSFHSCQGKVSVWYFDQTYADSVGQILEAYTSINEFYVSLYGNDKVTETSIVILPEKYHIGAYQRDHLTVFSELNVDPKQLRHHLAHELGHNYAFGADCNTWEDWLNETHAEWSALLYELVHDPDFFEQQIKEQIREYRGTGSLRPNGDQRLSDVHETGTLLYYDLYRKYGAEGIRTLLQTFDQLPIKNTAHFLNALSKKDERLCAAIQKHIESPGNFSF</sequence>
<dbReference type="Proteomes" id="UP000886890">
    <property type="component" value="Unassembled WGS sequence"/>
</dbReference>
<gene>
    <name evidence="1" type="ORF">H9734_02680</name>
</gene>
<proteinExistence type="predicted"/>
<reference evidence="1" key="2">
    <citation type="submission" date="2021-04" db="EMBL/GenBank/DDBJ databases">
        <authorList>
            <person name="Gilroy R."/>
        </authorList>
    </citation>
    <scope>NUCLEOTIDE SEQUENCE</scope>
    <source>
        <strain evidence="1">CHK183-1962</strain>
    </source>
</reference>